<sequence>MIMSSYKKISNPTATGELVAMKILSNANRYAIMKLILNAKNDYCVHELSRTMGISQSATSHQLAYLEARGVVQSTRTGKTKCYLPTTSPLARKLARVIQSLK</sequence>
<organism evidence="5 6">
    <name type="scientific">Candidatus Zambryskibacteria bacterium CG_4_9_14_3_um_filter_42_15</name>
    <dbReference type="NCBI Taxonomy" id="1975112"/>
    <lineage>
        <taxon>Bacteria</taxon>
        <taxon>Candidatus Zambryskiibacteriota</taxon>
    </lineage>
</organism>
<dbReference type="InterPro" id="IPR011991">
    <property type="entry name" value="ArsR-like_HTH"/>
</dbReference>
<dbReference type="AlphaFoldDB" id="A0A2M7WSX8"/>
<dbReference type="SMART" id="SM00418">
    <property type="entry name" value="HTH_ARSR"/>
    <property type="match status" value="1"/>
</dbReference>
<evidence type="ECO:0000256" key="3">
    <source>
        <dbReference type="ARBA" id="ARBA00023163"/>
    </source>
</evidence>
<dbReference type="Pfam" id="PF01022">
    <property type="entry name" value="HTH_5"/>
    <property type="match status" value="1"/>
</dbReference>
<name>A0A2M7WSX8_9BACT</name>
<reference evidence="6" key="1">
    <citation type="submission" date="2017-09" db="EMBL/GenBank/DDBJ databases">
        <title>Depth-based differentiation of microbial function through sediment-hosted aquifers and enrichment of novel symbionts in the deep terrestrial subsurface.</title>
        <authorList>
            <person name="Probst A.J."/>
            <person name="Ladd B."/>
            <person name="Jarett J.K."/>
            <person name="Geller-Mcgrath D.E."/>
            <person name="Sieber C.M.K."/>
            <person name="Emerson J.B."/>
            <person name="Anantharaman K."/>
            <person name="Thomas B.C."/>
            <person name="Malmstrom R."/>
            <person name="Stieglmeier M."/>
            <person name="Klingl A."/>
            <person name="Woyke T."/>
            <person name="Ryan C.M."/>
            <person name="Banfield J.F."/>
        </authorList>
    </citation>
    <scope>NUCLEOTIDE SEQUENCE [LARGE SCALE GENOMIC DNA]</scope>
</reference>
<dbReference type="NCBIfam" id="NF033788">
    <property type="entry name" value="HTH_metalloreg"/>
    <property type="match status" value="1"/>
</dbReference>
<evidence type="ECO:0000256" key="2">
    <source>
        <dbReference type="ARBA" id="ARBA00023125"/>
    </source>
</evidence>
<dbReference type="CDD" id="cd00090">
    <property type="entry name" value="HTH_ARSR"/>
    <property type="match status" value="1"/>
</dbReference>
<evidence type="ECO:0000259" key="4">
    <source>
        <dbReference type="PROSITE" id="PS50987"/>
    </source>
</evidence>
<dbReference type="GO" id="GO:0003677">
    <property type="term" value="F:DNA binding"/>
    <property type="evidence" value="ECO:0007669"/>
    <property type="project" value="UniProtKB-KW"/>
</dbReference>
<feature type="domain" description="HTH arsR-type" evidence="4">
    <location>
        <begin position="9"/>
        <end position="102"/>
    </location>
</feature>
<keyword evidence="2" id="KW-0238">DNA-binding</keyword>
<dbReference type="SUPFAM" id="SSF46785">
    <property type="entry name" value="Winged helix' DNA-binding domain"/>
    <property type="match status" value="1"/>
</dbReference>
<evidence type="ECO:0000313" key="5">
    <source>
        <dbReference type="EMBL" id="PJA33105.1"/>
    </source>
</evidence>
<keyword evidence="3" id="KW-0804">Transcription</keyword>
<accession>A0A2M7WSX8</accession>
<dbReference type="InterPro" id="IPR036388">
    <property type="entry name" value="WH-like_DNA-bd_sf"/>
</dbReference>
<dbReference type="GO" id="GO:0003700">
    <property type="term" value="F:DNA-binding transcription factor activity"/>
    <property type="evidence" value="ECO:0007669"/>
    <property type="project" value="InterPro"/>
</dbReference>
<protein>
    <recommendedName>
        <fullName evidence="4">HTH arsR-type domain-containing protein</fullName>
    </recommendedName>
</protein>
<evidence type="ECO:0000256" key="1">
    <source>
        <dbReference type="ARBA" id="ARBA00023015"/>
    </source>
</evidence>
<evidence type="ECO:0000313" key="6">
    <source>
        <dbReference type="Proteomes" id="UP000230758"/>
    </source>
</evidence>
<dbReference type="PANTHER" id="PTHR33154">
    <property type="entry name" value="TRANSCRIPTIONAL REGULATOR, ARSR FAMILY"/>
    <property type="match status" value="1"/>
</dbReference>
<comment type="caution">
    <text evidence="5">The sequence shown here is derived from an EMBL/GenBank/DDBJ whole genome shotgun (WGS) entry which is preliminary data.</text>
</comment>
<dbReference type="Gene3D" id="1.10.10.10">
    <property type="entry name" value="Winged helix-like DNA-binding domain superfamily/Winged helix DNA-binding domain"/>
    <property type="match status" value="1"/>
</dbReference>
<dbReference type="EMBL" id="PFXF01000009">
    <property type="protein sequence ID" value="PJA33105.1"/>
    <property type="molecule type" value="Genomic_DNA"/>
</dbReference>
<proteinExistence type="predicted"/>
<gene>
    <name evidence="5" type="ORF">CO185_00465</name>
</gene>
<dbReference type="PANTHER" id="PTHR33154:SF33">
    <property type="entry name" value="TRANSCRIPTIONAL REPRESSOR SDPR"/>
    <property type="match status" value="1"/>
</dbReference>
<dbReference type="InterPro" id="IPR036390">
    <property type="entry name" value="WH_DNA-bd_sf"/>
</dbReference>
<dbReference type="Proteomes" id="UP000230758">
    <property type="component" value="Unassembled WGS sequence"/>
</dbReference>
<keyword evidence="1" id="KW-0805">Transcription regulation</keyword>
<dbReference type="PRINTS" id="PR00778">
    <property type="entry name" value="HTHARSR"/>
</dbReference>
<dbReference type="InterPro" id="IPR001845">
    <property type="entry name" value="HTH_ArsR_DNA-bd_dom"/>
</dbReference>
<dbReference type="InterPro" id="IPR051081">
    <property type="entry name" value="HTH_MetalResp_TranReg"/>
</dbReference>
<dbReference type="PROSITE" id="PS50987">
    <property type="entry name" value="HTH_ARSR_2"/>
    <property type="match status" value="1"/>
</dbReference>